<evidence type="ECO:0000313" key="2">
    <source>
        <dbReference type="Proteomes" id="UP000220927"/>
    </source>
</evidence>
<evidence type="ECO:0000313" key="1">
    <source>
        <dbReference type="EMBL" id="QAS80749.1"/>
    </source>
</evidence>
<proteinExistence type="predicted"/>
<protein>
    <submittedName>
        <fullName evidence="1">Uncharacterized protein</fullName>
    </submittedName>
</protein>
<dbReference type="AlphaFoldDB" id="A0AAE5WR15"/>
<name>A0AAE5WR15_9HYPH</name>
<reference evidence="1 2" key="1">
    <citation type="submission" date="2019-01" db="EMBL/GenBank/DDBJ databases">
        <title>Genomic insights into the origins and evolution of symbiotic genes in the Phaseolus vulgaris microsymbionts.</title>
        <authorList>
            <person name="Tong W."/>
        </authorList>
    </citation>
    <scope>NUCLEOTIDE SEQUENCE [LARGE SCALE GENOMIC DNA]</scope>
    <source>
        <strain evidence="1 2">FH23</strain>
    </source>
</reference>
<sequence length="108" mass="12238">MFSFEMMVADTGYSVNCCQNDDQAALARQLFALSRLSWRDIKSAHRHGLGTEKMERGSIKAPLPASVTEDVTFLVLRFNGKKAMIGYRDGRTFHILLLDHKFTAYKHG</sequence>
<gene>
    <name evidence="1" type="ORF">CO657_13595</name>
</gene>
<dbReference type="Proteomes" id="UP000220927">
    <property type="component" value="Chromosome"/>
</dbReference>
<dbReference type="EMBL" id="CP034998">
    <property type="protein sequence ID" value="QAS80749.1"/>
    <property type="molecule type" value="Genomic_DNA"/>
</dbReference>
<accession>A0AAE5WR15</accession>
<organism evidence="1 2">
    <name type="scientific">Rhizobium acidisoli</name>
    <dbReference type="NCBI Taxonomy" id="1538158"/>
    <lineage>
        <taxon>Bacteria</taxon>
        <taxon>Pseudomonadati</taxon>
        <taxon>Pseudomonadota</taxon>
        <taxon>Alphaproteobacteria</taxon>
        <taxon>Hyphomicrobiales</taxon>
        <taxon>Rhizobiaceae</taxon>
        <taxon>Rhizobium/Agrobacterium group</taxon>
        <taxon>Rhizobium</taxon>
    </lineage>
</organism>
<keyword evidence="2" id="KW-1185">Reference proteome</keyword>
<dbReference type="KEGG" id="rad:CO657_13595"/>